<feature type="region of interest" description="Disordered" evidence="1">
    <location>
        <begin position="129"/>
        <end position="157"/>
    </location>
</feature>
<evidence type="ECO:0000313" key="3">
    <source>
        <dbReference type="Proteomes" id="UP000698059"/>
    </source>
</evidence>
<dbReference type="CDD" id="cd01081">
    <property type="entry name" value="Aldose_epim"/>
    <property type="match status" value="1"/>
</dbReference>
<keyword evidence="3" id="KW-1185">Reference proteome</keyword>
<comment type="caution">
    <text evidence="2">The sequence shown here is derived from an EMBL/GenBank/DDBJ whole genome shotgun (WGS) entry which is preliminary data.</text>
</comment>
<dbReference type="PANTHER" id="PTHR10091:SF0">
    <property type="entry name" value="GALACTOSE MUTAROTASE"/>
    <property type="match status" value="1"/>
</dbReference>
<dbReference type="RefSeq" id="WP_205306253.1">
    <property type="nucleotide sequence ID" value="NZ_BAAAVF010000002.1"/>
</dbReference>
<accession>A0ABS2LCF7</accession>
<proteinExistence type="predicted"/>
<dbReference type="InterPro" id="IPR008183">
    <property type="entry name" value="Aldose_1/G6P_1-epimerase"/>
</dbReference>
<dbReference type="InterPro" id="IPR011013">
    <property type="entry name" value="Gal_mutarotase_sf_dom"/>
</dbReference>
<dbReference type="EMBL" id="JAFBBO010000001">
    <property type="protein sequence ID" value="MBM7478108.1"/>
    <property type="molecule type" value="Genomic_DNA"/>
</dbReference>
<dbReference type="Proteomes" id="UP000698059">
    <property type="component" value="Unassembled WGS sequence"/>
</dbReference>
<organism evidence="2 3">
    <name type="scientific">Oerskovia jenensis</name>
    <dbReference type="NCBI Taxonomy" id="162169"/>
    <lineage>
        <taxon>Bacteria</taxon>
        <taxon>Bacillati</taxon>
        <taxon>Actinomycetota</taxon>
        <taxon>Actinomycetes</taxon>
        <taxon>Micrococcales</taxon>
        <taxon>Cellulomonadaceae</taxon>
        <taxon>Oerskovia</taxon>
    </lineage>
</organism>
<evidence type="ECO:0000256" key="1">
    <source>
        <dbReference type="SAM" id="MobiDB-lite"/>
    </source>
</evidence>
<dbReference type="PANTHER" id="PTHR10091">
    <property type="entry name" value="ALDOSE-1-EPIMERASE"/>
    <property type="match status" value="1"/>
</dbReference>
<name>A0ABS2LCF7_9CELL</name>
<protein>
    <submittedName>
        <fullName evidence="2">Aldose 1-epimerase</fullName>
        <ecNumber evidence="2">5.1.3.3</ecNumber>
    </submittedName>
</protein>
<dbReference type="InterPro" id="IPR014718">
    <property type="entry name" value="GH-type_carb-bd"/>
</dbReference>
<reference evidence="2 3" key="1">
    <citation type="submission" date="2021-01" db="EMBL/GenBank/DDBJ databases">
        <title>Sequencing the genomes of 1000 actinobacteria strains.</title>
        <authorList>
            <person name="Klenk H.-P."/>
        </authorList>
    </citation>
    <scope>NUCLEOTIDE SEQUENCE [LARGE SCALE GENOMIC DNA]</scope>
    <source>
        <strain evidence="2 3">DSM 46000</strain>
    </source>
</reference>
<dbReference type="Gene3D" id="2.70.98.10">
    <property type="match status" value="1"/>
</dbReference>
<dbReference type="EC" id="5.1.3.3" evidence="2"/>
<dbReference type="Pfam" id="PF01263">
    <property type="entry name" value="Aldose_epim"/>
    <property type="match status" value="1"/>
</dbReference>
<evidence type="ECO:0000313" key="2">
    <source>
        <dbReference type="EMBL" id="MBM7478108.1"/>
    </source>
</evidence>
<dbReference type="GO" id="GO:0004034">
    <property type="term" value="F:aldose 1-epimerase activity"/>
    <property type="evidence" value="ECO:0007669"/>
    <property type="project" value="UniProtKB-EC"/>
</dbReference>
<gene>
    <name evidence="2" type="ORF">JOD49_001028</name>
</gene>
<keyword evidence="2" id="KW-0413">Isomerase</keyword>
<sequence length="366" mass="38870">MTSATVCSNAYIVEGTLGALPTVTLVHPSGAELTVALRGATVLAWRAPWSRSSAASRDLADLVDGYATEQALLAQDATRSGLMFPFANRIADGTYVFDGATHHVPPVAPGEIQTMHGFARVLDWEVVPDDEGAPHGTDGVDGTGAPGAARSPGDATEAEPVVLTLSTEVRGADVAGYPFDLETRIRFALTERTLDVTWTYRNTGRRAAPVTAGWHPYFRVPGHDTIDGLELYVPARATVATDAGLLPLDGEAARVVRDAVGPVALAGTCLDTAFTDLVTDADGRARTRVLDPSTGEGLELWQERGNMHVYTGDGLDERARASIALEPVESLTNAFNREDCAQDVRLAPGEERVFRFGVGIVAPHRS</sequence>
<dbReference type="SUPFAM" id="SSF74650">
    <property type="entry name" value="Galactose mutarotase-like"/>
    <property type="match status" value="1"/>
</dbReference>